<dbReference type="GO" id="GO:0015079">
    <property type="term" value="F:potassium ion transmembrane transporter activity"/>
    <property type="evidence" value="ECO:0007669"/>
    <property type="project" value="InterPro"/>
</dbReference>
<organism evidence="3 4">
    <name type="scientific">Colletotrichum salicis</name>
    <dbReference type="NCBI Taxonomy" id="1209931"/>
    <lineage>
        <taxon>Eukaryota</taxon>
        <taxon>Fungi</taxon>
        <taxon>Dikarya</taxon>
        <taxon>Ascomycota</taxon>
        <taxon>Pezizomycotina</taxon>
        <taxon>Sordariomycetes</taxon>
        <taxon>Hypocreomycetidae</taxon>
        <taxon>Glomerellales</taxon>
        <taxon>Glomerellaceae</taxon>
        <taxon>Colletotrichum</taxon>
        <taxon>Colletotrichum acutatum species complex</taxon>
    </lineage>
</organism>
<dbReference type="Pfam" id="PF02705">
    <property type="entry name" value="K_trans"/>
    <property type="match status" value="1"/>
</dbReference>
<dbReference type="InterPro" id="IPR053951">
    <property type="entry name" value="K_trans_N"/>
</dbReference>
<gene>
    <name evidence="3" type="ORF">CSAL01_06690</name>
</gene>
<proteinExistence type="predicted"/>
<name>A0A135TE73_9PEZI</name>
<dbReference type="OrthoDB" id="504708at2759"/>
<feature type="region of interest" description="Disordered" evidence="1">
    <location>
        <begin position="1"/>
        <end position="47"/>
    </location>
</feature>
<evidence type="ECO:0000313" key="3">
    <source>
        <dbReference type="EMBL" id="KXH46430.1"/>
    </source>
</evidence>
<dbReference type="PANTHER" id="PTHR30540:SF83">
    <property type="entry name" value="K+ POTASSIUM TRANSPORTER"/>
    <property type="match status" value="1"/>
</dbReference>
<evidence type="ECO:0000256" key="1">
    <source>
        <dbReference type="SAM" id="MobiDB-lite"/>
    </source>
</evidence>
<protein>
    <submittedName>
        <fullName evidence="3">Potassium uptake protein</fullName>
    </submittedName>
</protein>
<feature type="compositionally biased region" description="Low complexity" evidence="1">
    <location>
        <begin position="1"/>
        <end position="13"/>
    </location>
</feature>
<keyword evidence="4" id="KW-1185">Reference proteome</keyword>
<feature type="domain" description="K+ potassium transporter integral membrane" evidence="2">
    <location>
        <begin position="105"/>
        <end position="169"/>
    </location>
</feature>
<dbReference type="GO" id="GO:0016020">
    <property type="term" value="C:membrane"/>
    <property type="evidence" value="ECO:0007669"/>
    <property type="project" value="InterPro"/>
</dbReference>
<sequence length="169" mass="18653">MDAQGTPTTPSTPRITIEDKLEKHKSGSTVDEWSTWPRPGPDVGSSSGIAGGIYHSRDLNRVSSNRLSRAITRESNAEADEGGDDWRRDDGRKKQVFTGTTLIWLAYQSIGVIYGDIGTSPLYVYSSTFSDLPTKNDLTQVLSLIIWSLTLMVTVKYVFIVLHADNEGE</sequence>
<evidence type="ECO:0000259" key="2">
    <source>
        <dbReference type="Pfam" id="PF02705"/>
    </source>
</evidence>
<feature type="non-terminal residue" evidence="3">
    <location>
        <position position="169"/>
    </location>
</feature>
<dbReference type="EMBL" id="JFFI01002007">
    <property type="protein sequence ID" value="KXH46430.1"/>
    <property type="molecule type" value="Genomic_DNA"/>
</dbReference>
<dbReference type="AlphaFoldDB" id="A0A135TE73"/>
<evidence type="ECO:0000313" key="4">
    <source>
        <dbReference type="Proteomes" id="UP000070121"/>
    </source>
</evidence>
<accession>A0A135TE73</accession>
<dbReference type="PANTHER" id="PTHR30540">
    <property type="entry name" value="OSMOTIC STRESS POTASSIUM TRANSPORTER"/>
    <property type="match status" value="1"/>
</dbReference>
<dbReference type="Proteomes" id="UP000070121">
    <property type="component" value="Unassembled WGS sequence"/>
</dbReference>
<feature type="compositionally biased region" description="Basic and acidic residues" evidence="1">
    <location>
        <begin position="16"/>
        <end position="25"/>
    </location>
</feature>
<reference evidence="3 4" key="1">
    <citation type="submission" date="2014-02" db="EMBL/GenBank/DDBJ databases">
        <title>The genome sequence of Colletotrichum salicis CBS 607.94.</title>
        <authorList>
            <person name="Baroncelli R."/>
            <person name="Thon M.R."/>
        </authorList>
    </citation>
    <scope>NUCLEOTIDE SEQUENCE [LARGE SCALE GENOMIC DNA]</scope>
    <source>
        <strain evidence="3 4">CBS 607.94</strain>
    </source>
</reference>
<dbReference type="STRING" id="1209931.A0A135TE73"/>
<dbReference type="InterPro" id="IPR003855">
    <property type="entry name" value="K+_transporter"/>
</dbReference>
<comment type="caution">
    <text evidence="3">The sequence shown here is derived from an EMBL/GenBank/DDBJ whole genome shotgun (WGS) entry which is preliminary data.</text>
</comment>